<reference evidence="1" key="1">
    <citation type="journal article" date="2021" name="Proc. Natl. Acad. Sci. U.S.A.">
        <title>A Catalog of Tens of Thousands of Viruses from Human Metagenomes Reveals Hidden Associations with Chronic Diseases.</title>
        <authorList>
            <person name="Tisza M.J."/>
            <person name="Buck C.B."/>
        </authorList>
    </citation>
    <scope>NUCLEOTIDE SEQUENCE</scope>
    <source>
        <strain evidence="1">CtqPo10</strain>
    </source>
</reference>
<name>A0A8S5SUS7_9CAUD</name>
<sequence length="190" mass="22721">MDEYYIDALNKNNIQYKERDININKSFVSWTEIEYVNHKTGKTLYAYECCHSEVDGFYSKTFVSEHKFSDNDIYKLDNTLNDLEYIEYIPEYKPFKGFGKGSFPLLRNLVGKYVNYNGERYEFYDVKFFPEGVYANTFYMDDCGNEYKGSKLFIMPLGMIDKEYIFVMQREGNIPKIIKYNKFMEIFGEK</sequence>
<accession>A0A8S5SUS7</accession>
<organism evidence="1">
    <name type="scientific">Siphoviridae sp. ctqPo10</name>
    <dbReference type="NCBI Taxonomy" id="2827948"/>
    <lineage>
        <taxon>Viruses</taxon>
        <taxon>Duplodnaviria</taxon>
        <taxon>Heunggongvirae</taxon>
        <taxon>Uroviricota</taxon>
        <taxon>Caudoviricetes</taxon>
    </lineage>
</organism>
<evidence type="ECO:0000313" key="1">
    <source>
        <dbReference type="EMBL" id="DAF54804.1"/>
    </source>
</evidence>
<protein>
    <submittedName>
        <fullName evidence="1">Uncharacterized protein</fullName>
    </submittedName>
</protein>
<dbReference type="EMBL" id="BK032682">
    <property type="protein sequence ID" value="DAF54804.1"/>
    <property type="molecule type" value="Genomic_DNA"/>
</dbReference>
<proteinExistence type="predicted"/>